<feature type="region of interest" description="Disordered" evidence="2">
    <location>
        <begin position="17"/>
        <end position="38"/>
    </location>
</feature>
<evidence type="ECO:0000256" key="2">
    <source>
        <dbReference type="SAM" id="MobiDB-lite"/>
    </source>
</evidence>
<dbReference type="VEuPathDB" id="TriTrypDB:TcYC6_0068550"/>
<dbReference type="GO" id="GO:0005783">
    <property type="term" value="C:endoplasmic reticulum"/>
    <property type="evidence" value="ECO:0007669"/>
    <property type="project" value="TreeGrafter"/>
</dbReference>
<dbReference type="PANTHER" id="PTHR10013">
    <property type="entry name" value="GENERAL VESICULAR TRANSPORT FACTOR P115"/>
    <property type="match status" value="1"/>
</dbReference>
<feature type="compositionally biased region" description="Low complexity" evidence="2">
    <location>
        <begin position="1037"/>
        <end position="1056"/>
    </location>
</feature>
<dbReference type="VEuPathDB" id="TriTrypDB:TCDM_03341"/>
<gene>
    <name evidence="3" type="ORF">C4B63_2g91</name>
</gene>
<dbReference type="GO" id="GO:0006886">
    <property type="term" value="P:intracellular protein transport"/>
    <property type="evidence" value="ECO:0007669"/>
    <property type="project" value="TreeGrafter"/>
</dbReference>
<dbReference type="VEuPathDB" id="TriTrypDB:ECC02_001275"/>
<dbReference type="VEuPathDB" id="TriTrypDB:TcCLB.510657.100"/>
<proteinExistence type="predicted"/>
<dbReference type="GO" id="GO:0012507">
    <property type="term" value="C:ER to Golgi transport vesicle membrane"/>
    <property type="evidence" value="ECO:0007669"/>
    <property type="project" value="TreeGrafter"/>
</dbReference>
<name>A0A2V2W167_TRYCR</name>
<evidence type="ECO:0000256" key="1">
    <source>
        <dbReference type="SAM" id="Coils"/>
    </source>
</evidence>
<dbReference type="GO" id="GO:0061025">
    <property type="term" value="P:membrane fusion"/>
    <property type="evidence" value="ECO:0007669"/>
    <property type="project" value="TreeGrafter"/>
</dbReference>
<dbReference type="InterPro" id="IPR024095">
    <property type="entry name" value="Vesicle_P115"/>
</dbReference>
<dbReference type="VEuPathDB" id="TriTrypDB:TCDM_03340"/>
<dbReference type="VEuPathDB" id="TriTrypDB:TCSYLVIO_001390"/>
<dbReference type="SUPFAM" id="SSF48371">
    <property type="entry name" value="ARM repeat"/>
    <property type="match status" value="1"/>
</dbReference>
<organism evidence="3 4">
    <name type="scientific">Trypanosoma cruzi</name>
    <dbReference type="NCBI Taxonomy" id="5693"/>
    <lineage>
        <taxon>Eukaryota</taxon>
        <taxon>Discoba</taxon>
        <taxon>Euglenozoa</taxon>
        <taxon>Kinetoplastea</taxon>
        <taxon>Metakinetoplastina</taxon>
        <taxon>Trypanosomatida</taxon>
        <taxon>Trypanosomatidae</taxon>
        <taxon>Trypanosoma</taxon>
        <taxon>Schizotrypanum</taxon>
    </lineage>
</organism>
<dbReference type="VEuPathDB" id="TriTrypDB:C4B63_2g91"/>
<feature type="region of interest" description="Disordered" evidence="2">
    <location>
        <begin position="1110"/>
        <end position="1141"/>
    </location>
</feature>
<dbReference type="VEuPathDB" id="TriTrypDB:TcCL_NonESM00295"/>
<dbReference type="VEuPathDB" id="TriTrypDB:C3747_71g27"/>
<sequence>MSFLVKALLGSNVVHPVEHEGSESPSLQQGDAEEENQRVPTRTLILRVQSCTVAQDRRDALKELQACPDLPYVMAAKEVSYLCNVLRIFPDDNDVVESSLAVLSGITELSSYPSSSPNYAVSEKEKRRIRDSFLHELVPEVPLFLNHVQAGSFWCRFHAVQILQRLQEHDPSAVHKLLLSSHGIGMLLDILNDNRHCGALRSEGLLLITSITATDTELQTILAFDNAFEMLFAVIKEEGGLDGGVIVCDCLTIAHNMLRNNKATQKLFCEMGCARLVCNLLEAVPERLRAAMHRSASLKNQGGDTGENMEAVFTPLSDMQNDVVFKAVSILSCVLRGAEAHQEGPAAQEAFLQSGALGPLSSLALGGVIADDASRVEALRTLAVLLQDRRVGIERFIQLQVTTLVSCEFSLWVEEWSALRGILHVLLEIEDRVMQSAAAQVFHALLSVSVCEGDVAEKLLEGFAPSLSSLAPAAPAATASRGVLPARSGAALANALFRPIPCSRSSQKYYSALLLDRLLCVSGVMKQLLGTNQREMASSLSLGKPITPSETNGVFLAYVQYVIKCLRGQGEMDLNTLSACFRALLRWVIGCEEAVQVFLSDGRYYKSLLQRAGQDDGPVHVRFWSAVLCAALCVAAPSGLPKTAQEPPIAGGNGRMRECEGSADDVPSSPSLNRRQLLELFLNYLGGPSIFDSFLFDVKASSPMWSEPPKNAFLRPTPALYDEKMKHTLLGVIKEFNEICLSRGKMQPTAMEESDLSVAPASTAAAKRVTNTAFATVVDDVDFFSEEPLSSREDLNEHLGAVGTTATKQQILSQVEGCLKNAEDEACNALRNVEELRVKELLEKNAALERELQVMRGQLNADAESREVEKKPEKRHLEEVKGLRENVRLLEEALSAEEEEHRLLAQSLNMLEEQLREARANRSNTTEVLELRREIEKLTEERDRLLVLVAELDEENLPMNYTGLGKTYPSPSPPPLPPPSAPYSFFSPTKAPQAICGEVNLLPATNYAGFAEGGQLTPAEPSHSLFEAAGPNGFQTSPSPSVRPPQEQQQQQSDLQPARRPFERTLGITNGLQEPVEKLASMERNLFSEEPPDGCVRGNELETRHMELASPAGAARRSAPLKSNPFANMAGPHDELSGGPW</sequence>
<protein>
    <recommendedName>
        <fullName evidence="5">Vesicle tethering protein Uso1/P115-like head domain-containing protein</fullName>
    </recommendedName>
</protein>
<dbReference type="VEuPathDB" id="TriTrypDB:TcBrA4_0062930"/>
<reference evidence="3 4" key="1">
    <citation type="journal article" date="2018" name="Microb. Genom.">
        <title>Expanding an expanded genome: long-read sequencing of Trypanosoma cruzi.</title>
        <authorList>
            <person name="Berna L."/>
            <person name="Rodriguez M."/>
            <person name="Chiribao M.L."/>
            <person name="Parodi-Talice A."/>
            <person name="Pita S."/>
            <person name="Rijo G."/>
            <person name="Alvarez-Valin F."/>
            <person name="Robello C."/>
        </authorList>
    </citation>
    <scope>NUCLEOTIDE SEQUENCE [LARGE SCALE GENOMIC DNA]</scope>
    <source>
        <strain evidence="3 4">Dm28c</strain>
    </source>
</reference>
<dbReference type="VEuPathDB" id="TriTrypDB:TcG_02019"/>
<dbReference type="VEuPathDB" id="TriTrypDB:Tc_MARK_4520"/>
<keyword evidence="1" id="KW-0175">Coiled coil</keyword>
<feature type="compositionally biased region" description="Low complexity" evidence="2">
    <location>
        <begin position="1110"/>
        <end position="1121"/>
    </location>
</feature>
<dbReference type="VEuPathDB" id="TriTrypDB:TcCLB.510747.130"/>
<accession>A0A2V2W167</accession>
<dbReference type="VEuPathDB" id="TriTrypDB:TCDM_03342"/>
<dbReference type="PANTHER" id="PTHR10013:SF0">
    <property type="entry name" value="GENERAL VESICULAR TRANSPORT FACTOR P115"/>
    <property type="match status" value="1"/>
</dbReference>
<dbReference type="Proteomes" id="UP000246121">
    <property type="component" value="Unassembled WGS sequence"/>
</dbReference>
<dbReference type="InterPro" id="IPR016024">
    <property type="entry name" value="ARM-type_fold"/>
</dbReference>
<dbReference type="GO" id="GO:0048211">
    <property type="term" value="P:Golgi vesicle docking"/>
    <property type="evidence" value="ECO:0007669"/>
    <property type="project" value="TreeGrafter"/>
</dbReference>
<dbReference type="GO" id="GO:0006888">
    <property type="term" value="P:endoplasmic reticulum to Golgi vesicle-mediated transport"/>
    <property type="evidence" value="ECO:0007669"/>
    <property type="project" value="TreeGrafter"/>
</dbReference>
<evidence type="ECO:0008006" key="5">
    <source>
        <dbReference type="Google" id="ProtNLM"/>
    </source>
</evidence>
<dbReference type="AlphaFoldDB" id="A0A2V2W167"/>
<dbReference type="Gene3D" id="1.25.10.10">
    <property type="entry name" value="Leucine-rich Repeat Variant"/>
    <property type="match status" value="1"/>
</dbReference>
<evidence type="ECO:0000313" key="4">
    <source>
        <dbReference type="Proteomes" id="UP000246121"/>
    </source>
</evidence>
<dbReference type="EMBL" id="PRFA01000002">
    <property type="protein sequence ID" value="PWV02370.1"/>
    <property type="molecule type" value="Genomic_DNA"/>
</dbReference>
<comment type="caution">
    <text evidence="3">The sequence shown here is derived from an EMBL/GenBank/DDBJ whole genome shotgun (WGS) entry which is preliminary data.</text>
</comment>
<feature type="coiled-coil region" evidence="1">
    <location>
        <begin position="831"/>
        <end position="955"/>
    </location>
</feature>
<feature type="region of interest" description="Disordered" evidence="2">
    <location>
        <begin position="1013"/>
        <end position="1060"/>
    </location>
</feature>
<evidence type="ECO:0000313" key="3">
    <source>
        <dbReference type="EMBL" id="PWV02370.1"/>
    </source>
</evidence>
<dbReference type="InterPro" id="IPR011989">
    <property type="entry name" value="ARM-like"/>
</dbReference>
<feature type="compositionally biased region" description="Basic and acidic residues" evidence="2">
    <location>
        <begin position="1132"/>
        <end position="1141"/>
    </location>
</feature>
<dbReference type="GO" id="GO:0005795">
    <property type="term" value="C:Golgi stack"/>
    <property type="evidence" value="ECO:0007669"/>
    <property type="project" value="TreeGrafter"/>
</dbReference>